<evidence type="ECO:0000259" key="17">
    <source>
        <dbReference type="SMART" id="SM00382"/>
    </source>
</evidence>
<comment type="similarity">
    <text evidence="15">Belongs to the AAA ATPase family.</text>
</comment>
<evidence type="ECO:0000256" key="15">
    <source>
        <dbReference type="RuleBase" id="RU003651"/>
    </source>
</evidence>
<dbReference type="InterPro" id="IPR011546">
    <property type="entry name" value="Pept_M41_FtsH_extracell"/>
</dbReference>
<evidence type="ECO:0000313" key="18">
    <source>
        <dbReference type="EMBL" id="MPW25777.1"/>
    </source>
</evidence>
<dbReference type="GO" id="GO:0006508">
    <property type="term" value="P:proteolysis"/>
    <property type="evidence" value="ECO:0007669"/>
    <property type="project" value="UniProtKB-KW"/>
</dbReference>
<dbReference type="Pfam" id="PF01434">
    <property type="entry name" value="Peptidase_M41"/>
    <property type="match status" value="1"/>
</dbReference>
<dbReference type="InterPro" id="IPR003959">
    <property type="entry name" value="ATPase_AAA_core"/>
</dbReference>
<dbReference type="GO" id="GO:0008270">
    <property type="term" value="F:zinc ion binding"/>
    <property type="evidence" value="ECO:0007669"/>
    <property type="project" value="InterPro"/>
</dbReference>
<dbReference type="Gene3D" id="1.10.8.60">
    <property type="match status" value="1"/>
</dbReference>
<evidence type="ECO:0000256" key="5">
    <source>
        <dbReference type="ARBA" id="ARBA00022670"/>
    </source>
</evidence>
<keyword evidence="6 16" id="KW-0812">Transmembrane</keyword>
<evidence type="ECO:0000313" key="19">
    <source>
        <dbReference type="Proteomes" id="UP000440004"/>
    </source>
</evidence>
<dbReference type="GO" id="GO:0005524">
    <property type="term" value="F:ATP binding"/>
    <property type="evidence" value="ECO:0007669"/>
    <property type="project" value="UniProtKB-KW"/>
</dbReference>
<evidence type="ECO:0000256" key="4">
    <source>
        <dbReference type="ARBA" id="ARBA00022475"/>
    </source>
</evidence>
<evidence type="ECO:0000256" key="3">
    <source>
        <dbReference type="ARBA" id="ARBA00010044"/>
    </source>
</evidence>
<proteinExistence type="inferred from homology"/>
<keyword evidence="13 18" id="KW-0482">Metalloprotease</keyword>
<evidence type="ECO:0000256" key="1">
    <source>
        <dbReference type="ARBA" id="ARBA00001947"/>
    </source>
</evidence>
<keyword evidence="11 15" id="KW-0067">ATP-binding</keyword>
<dbReference type="EMBL" id="WHNX01000010">
    <property type="protein sequence ID" value="MPW25777.1"/>
    <property type="molecule type" value="Genomic_DNA"/>
</dbReference>
<dbReference type="Pfam" id="PF06480">
    <property type="entry name" value="FtsH_ext"/>
    <property type="match status" value="1"/>
</dbReference>
<dbReference type="InterPro" id="IPR003960">
    <property type="entry name" value="ATPase_AAA_CS"/>
</dbReference>
<keyword evidence="5 18" id="KW-0645">Protease</keyword>
<keyword evidence="14 16" id="KW-0472">Membrane</keyword>
<evidence type="ECO:0000256" key="7">
    <source>
        <dbReference type="ARBA" id="ARBA00022723"/>
    </source>
</evidence>
<dbReference type="Proteomes" id="UP000440004">
    <property type="component" value="Unassembled WGS sequence"/>
</dbReference>
<comment type="caution">
    <text evidence="18">The sequence shown here is derived from an EMBL/GenBank/DDBJ whole genome shotgun (WGS) entry which is preliminary data.</text>
</comment>
<dbReference type="GO" id="GO:0016887">
    <property type="term" value="F:ATP hydrolysis activity"/>
    <property type="evidence" value="ECO:0007669"/>
    <property type="project" value="InterPro"/>
</dbReference>
<dbReference type="GO" id="GO:0030163">
    <property type="term" value="P:protein catabolic process"/>
    <property type="evidence" value="ECO:0007669"/>
    <property type="project" value="TreeGrafter"/>
</dbReference>
<keyword evidence="12 16" id="KW-1133">Transmembrane helix</keyword>
<dbReference type="InterPro" id="IPR041569">
    <property type="entry name" value="AAA_lid_3"/>
</dbReference>
<dbReference type="GO" id="GO:0005886">
    <property type="term" value="C:plasma membrane"/>
    <property type="evidence" value="ECO:0007669"/>
    <property type="project" value="TreeGrafter"/>
</dbReference>
<dbReference type="PROSITE" id="PS00674">
    <property type="entry name" value="AAA"/>
    <property type="match status" value="1"/>
</dbReference>
<dbReference type="InterPro" id="IPR037219">
    <property type="entry name" value="Peptidase_M41-like"/>
</dbReference>
<dbReference type="SMART" id="SM00382">
    <property type="entry name" value="AAA"/>
    <property type="match status" value="1"/>
</dbReference>
<evidence type="ECO:0000256" key="6">
    <source>
        <dbReference type="ARBA" id="ARBA00022692"/>
    </source>
</evidence>
<dbReference type="RefSeq" id="WP_152803570.1">
    <property type="nucleotide sequence ID" value="NZ_WHNX01000010.1"/>
</dbReference>
<dbReference type="Gene3D" id="3.40.50.300">
    <property type="entry name" value="P-loop containing nucleotide triphosphate hydrolases"/>
    <property type="match status" value="1"/>
</dbReference>
<organism evidence="18 19">
    <name type="scientific">Alkalibaculum sporogenes</name>
    <dbReference type="NCBI Taxonomy" id="2655001"/>
    <lineage>
        <taxon>Bacteria</taxon>
        <taxon>Bacillati</taxon>
        <taxon>Bacillota</taxon>
        <taxon>Clostridia</taxon>
        <taxon>Eubacteriales</taxon>
        <taxon>Eubacteriaceae</taxon>
        <taxon>Alkalibaculum</taxon>
    </lineage>
</organism>
<evidence type="ECO:0000256" key="12">
    <source>
        <dbReference type="ARBA" id="ARBA00022989"/>
    </source>
</evidence>
<dbReference type="AlphaFoldDB" id="A0A6A7K9A9"/>
<dbReference type="GO" id="GO:0004176">
    <property type="term" value="F:ATP-dependent peptidase activity"/>
    <property type="evidence" value="ECO:0007669"/>
    <property type="project" value="InterPro"/>
</dbReference>
<evidence type="ECO:0000256" key="14">
    <source>
        <dbReference type="ARBA" id="ARBA00023136"/>
    </source>
</evidence>
<dbReference type="InterPro" id="IPR003593">
    <property type="entry name" value="AAA+_ATPase"/>
</dbReference>
<sequence length="575" mass="63930">MKRQYIIIFIVVMTLITLGIGYIYTQPKIEELDYNTFVSYLEAEQVKEINIKNDEILQVTMNDDKVYRVDNPQKESMKEYFLLNGVAITNNRLIQEAILPIGSVALIGIIFFIYRKKGFSKDKLQLVNANGQKNDESSVHSFNNVAGNEEAKDLVKDIIDFIKDPDKYSKLGAKMPKGILLYGPPGTGKTLMAKAIAGESGVPFYAVSGSDFVQMYVGVGASRIRQLFKKAKQSTKAVIFIDEIDAIGKKRANGPNSNSDEKDQTLNALLTEMSGFNNNSGVVVIAATNRLDTLDDALIRPGRFDRLIEIGLPDINARRRILDLHIKDKPIHSAVNMDKVAKETVYFSGAMLESLANEAAIIAANSNSTEIIQDNFEVAFYNVIAGSAKKDRSTICKDDCRITAYHESGHALATKLLLPENTVSKVTIIPSTKGFGGFSMSIPKDRLYKSKQDILSDIKVMLAGRVAEELIFGADNITTGASNDIEKASRLIKEYVIKFGMDYDFGLFNHDAANMNADSAVMEKCREQMKKLYEETKKVIENNIDLLNQIAQELILKETLNESDIDILFSNKKSA</sequence>
<keyword evidence="8 15" id="KW-0547">Nucleotide-binding</keyword>
<keyword evidence="7" id="KW-0479">Metal-binding</keyword>
<dbReference type="InterPro" id="IPR000642">
    <property type="entry name" value="Peptidase_M41"/>
</dbReference>
<dbReference type="PANTHER" id="PTHR23076">
    <property type="entry name" value="METALLOPROTEASE M41 FTSH"/>
    <property type="match status" value="1"/>
</dbReference>
<accession>A0A6A7K9A9</accession>
<dbReference type="InterPro" id="IPR027417">
    <property type="entry name" value="P-loop_NTPase"/>
</dbReference>
<keyword evidence="4" id="KW-1003">Cell membrane</keyword>
<feature type="domain" description="AAA+ ATPase" evidence="17">
    <location>
        <begin position="175"/>
        <end position="314"/>
    </location>
</feature>
<evidence type="ECO:0000256" key="13">
    <source>
        <dbReference type="ARBA" id="ARBA00023049"/>
    </source>
</evidence>
<dbReference type="Pfam" id="PF17862">
    <property type="entry name" value="AAA_lid_3"/>
    <property type="match status" value="1"/>
</dbReference>
<feature type="transmembrane region" description="Helical" evidence="16">
    <location>
        <begin position="5"/>
        <end position="24"/>
    </location>
</feature>
<protein>
    <submittedName>
        <fullName evidence="18">ATP-dependent zinc metalloprotease FtsH</fullName>
    </submittedName>
</protein>
<dbReference type="SUPFAM" id="SSF140990">
    <property type="entry name" value="FtsH protease domain-like"/>
    <property type="match status" value="1"/>
</dbReference>
<evidence type="ECO:0000256" key="16">
    <source>
        <dbReference type="SAM" id="Phobius"/>
    </source>
</evidence>
<dbReference type="CDD" id="cd19501">
    <property type="entry name" value="RecA-like_FtsH"/>
    <property type="match status" value="1"/>
</dbReference>
<evidence type="ECO:0000256" key="10">
    <source>
        <dbReference type="ARBA" id="ARBA00022833"/>
    </source>
</evidence>
<evidence type="ECO:0000256" key="9">
    <source>
        <dbReference type="ARBA" id="ARBA00022801"/>
    </source>
</evidence>
<dbReference type="SUPFAM" id="SSF52540">
    <property type="entry name" value="P-loop containing nucleoside triphosphate hydrolases"/>
    <property type="match status" value="1"/>
</dbReference>
<comment type="cofactor">
    <cofactor evidence="1">
        <name>Zn(2+)</name>
        <dbReference type="ChEBI" id="CHEBI:29105"/>
    </cofactor>
</comment>
<gene>
    <name evidence="18" type="primary">hflB</name>
    <name evidence="18" type="ORF">GC105_08235</name>
</gene>
<dbReference type="GO" id="GO:0004222">
    <property type="term" value="F:metalloendopeptidase activity"/>
    <property type="evidence" value="ECO:0007669"/>
    <property type="project" value="InterPro"/>
</dbReference>
<dbReference type="FunFam" id="3.40.50.300:FF:000001">
    <property type="entry name" value="ATP-dependent zinc metalloprotease FtsH"/>
    <property type="match status" value="1"/>
</dbReference>
<evidence type="ECO:0000256" key="8">
    <source>
        <dbReference type="ARBA" id="ARBA00022741"/>
    </source>
</evidence>
<feature type="transmembrane region" description="Helical" evidence="16">
    <location>
        <begin position="97"/>
        <end position="114"/>
    </location>
</feature>
<comment type="similarity">
    <text evidence="3">In the C-terminal section; belongs to the peptidase M41 family.</text>
</comment>
<keyword evidence="19" id="KW-1185">Reference proteome</keyword>
<keyword evidence="10" id="KW-0862">Zinc</keyword>
<reference evidence="18 19" key="1">
    <citation type="submission" date="2019-10" db="EMBL/GenBank/DDBJ databases">
        <title>Alkalibaculum tamaniensis sp.nov., a new alkaliphilic acetogen, isolated on methoxylated aromatics from a mud volcano.</title>
        <authorList>
            <person name="Khomyakova M.A."/>
            <person name="Merkel A.Y."/>
            <person name="Bonch-Osmolovskaya E.A."/>
            <person name="Slobodkin A.I."/>
        </authorList>
    </citation>
    <scope>NUCLEOTIDE SEQUENCE [LARGE SCALE GENOMIC DNA]</scope>
    <source>
        <strain evidence="18 19">M08DMB</strain>
    </source>
</reference>
<comment type="subcellular location">
    <subcellularLocation>
        <location evidence="2">Membrane</location>
    </subcellularLocation>
</comment>
<dbReference type="Gene3D" id="1.20.58.760">
    <property type="entry name" value="Peptidase M41"/>
    <property type="match status" value="1"/>
</dbReference>
<evidence type="ECO:0000256" key="2">
    <source>
        <dbReference type="ARBA" id="ARBA00004370"/>
    </source>
</evidence>
<dbReference type="Pfam" id="PF00004">
    <property type="entry name" value="AAA"/>
    <property type="match status" value="1"/>
</dbReference>
<keyword evidence="9" id="KW-0378">Hydrolase</keyword>
<name>A0A6A7K9A9_9FIRM</name>
<dbReference type="PANTHER" id="PTHR23076:SF97">
    <property type="entry name" value="ATP-DEPENDENT ZINC METALLOPROTEASE YME1L1"/>
    <property type="match status" value="1"/>
</dbReference>
<evidence type="ECO:0000256" key="11">
    <source>
        <dbReference type="ARBA" id="ARBA00022840"/>
    </source>
</evidence>